<reference evidence="1" key="1">
    <citation type="journal article" date="2021" name="New Phytol.">
        <title>Evolutionary innovations through gain and loss of genes in the ectomycorrhizal Boletales.</title>
        <authorList>
            <person name="Wu G."/>
            <person name="Miyauchi S."/>
            <person name="Morin E."/>
            <person name="Kuo A."/>
            <person name="Drula E."/>
            <person name="Varga T."/>
            <person name="Kohler A."/>
            <person name="Feng B."/>
            <person name="Cao Y."/>
            <person name="Lipzen A."/>
            <person name="Daum C."/>
            <person name="Hundley H."/>
            <person name="Pangilinan J."/>
            <person name="Johnson J."/>
            <person name="Barry K."/>
            <person name="LaButti K."/>
            <person name="Ng V."/>
            <person name="Ahrendt S."/>
            <person name="Min B."/>
            <person name="Choi I.G."/>
            <person name="Park H."/>
            <person name="Plett J.M."/>
            <person name="Magnuson J."/>
            <person name="Spatafora J.W."/>
            <person name="Nagy L.G."/>
            <person name="Henrissat B."/>
            <person name="Grigoriev I.V."/>
            <person name="Yang Z.L."/>
            <person name="Xu J."/>
            <person name="Martin F.M."/>
        </authorList>
    </citation>
    <scope>NUCLEOTIDE SEQUENCE</scope>
    <source>
        <strain evidence="1">ATCC 28755</strain>
    </source>
</reference>
<gene>
    <name evidence="1" type="ORF">BJ138DRAFT_1213809</name>
</gene>
<sequence>MCPWIFVFALGIGITSGRGTNLPPGIIHEERSEIPSGWTRTRRHTPTAPIPLKIALVQPLNIETFGPYLYDISHPNSPNYSKHWTAEKVGENFASSNETIKAVRTWLVDSGVTPDRVKLSSSKGWLHVQNATVAEVEKLLCAEYHVYLHESGVEHIAAMKYYLPSHLVPHIDFITPTIHFDVPLRSKSEPNIRNVDAEALQARSSWCSEIVPECLRLLYGLPTGVNHAKDNSFGIVAYTPQSFYSQNDFDKFAKEYSPNLVGLSPKQVSIDGGFQQKNQTGFAYDGESSLDLEYAMALVGPKLPVTLYQVGDKYGHANYDNFIDAVDAFYCIFENGDEPNSDGTYPDRRPGGYKGHDCGTAKPTSVISSSYYSVESSYSDLYMNRQCLEYGKLGIMGVTILYLTGDYGVGGLSGVCLAESGKSNRQHKRFNPTFPASCPFVTAVGGTRVVDGNPHEVAWSGSGGGWSNHFPLPAYQSSAVKNYLKHHLHMYPASIWNSTGKSRAYPDISANAFDHWIVYDGKWGTIQGTSASAPVMGAIIALINGARLNAGKRPVGFINPALYSDRFAHAFRDVIHGSNPGCGTRGFNTATGWDPVTGLGTPIFALLEEAWLKLP</sequence>
<proteinExistence type="predicted"/>
<comment type="caution">
    <text evidence="1">The sequence shown here is derived from an EMBL/GenBank/DDBJ whole genome shotgun (WGS) entry which is preliminary data.</text>
</comment>
<organism evidence="1 2">
    <name type="scientific">Hygrophoropsis aurantiaca</name>
    <dbReference type="NCBI Taxonomy" id="72124"/>
    <lineage>
        <taxon>Eukaryota</taxon>
        <taxon>Fungi</taxon>
        <taxon>Dikarya</taxon>
        <taxon>Basidiomycota</taxon>
        <taxon>Agaricomycotina</taxon>
        <taxon>Agaricomycetes</taxon>
        <taxon>Agaricomycetidae</taxon>
        <taxon>Boletales</taxon>
        <taxon>Coniophorineae</taxon>
        <taxon>Hygrophoropsidaceae</taxon>
        <taxon>Hygrophoropsis</taxon>
    </lineage>
</organism>
<evidence type="ECO:0000313" key="2">
    <source>
        <dbReference type="Proteomes" id="UP000790377"/>
    </source>
</evidence>
<accession>A0ACB8A329</accession>
<dbReference type="Proteomes" id="UP000790377">
    <property type="component" value="Unassembled WGS sequence"/>
</dbReference>
<keyword evidence="2" id="KW-1185">Reference proteome</keyword>
<dbReference type="EMBL" id="MU267905">
    <property type="protein sequence ID" value="KAH7907433.1"/>
    <property type="molecule type" value="Genomic_DNA"/>
</dbReference>
<evidence type="ECO:0000313" key="1">
    <source>
        <dbReference type="EMBL" id="KAH7907433.1"/>
    </source>
</evidence>
<name>A0ACB8A329_9AGAM</name>
<protein>
    <submittedName>
        <fullName evidence="1">Peptidase S8/S53 domain-containing protein</fullName>
    </submittedName>
</protein>